<name>A0A162A3E2_DAUCS</name>
<reference evidence="1" key="1">
    <citation type="journal article" date="2016" name="Nat. Genet.">
        <title>A high-quality carrot genome assembly provides new insights into carotenoid accumulation and asterid genome evolution.</title>
        <authorList>
            <person name="Iorizzo M."/>
            <person name="Ellison S."/>
            <person name="Senalik D."/>
            <person name="Zeng P."/>
            <person name="Satapoomin P."/>
            <person name="Huang J."/>
            <person name="Bowman M."/>
            <person name="Iovene M."/>
            <person name="Sanseverino W."/>
            <person name="Cavagnaro P."/>
            <person name="Yildiz M."/>
            <person name="Macko-Podgorni A."/>
            <person name="Moranska E."/>
            <person name="Grzebelus E."/>
            <person name="Grzebelus D."/>
            <person name="Ashrafi H."/>
            <person name="Zheng Z."/>
            <person name="Cheng S."/>
            <person name="Spooner D."/>
            <person name="Van Deynze A."/>
            <person name="Simon P."/>
        </authorList>
    </citation>
    <scope>NUCLEOTIDE SEQUENCE [LARGE SCALE GENOMIC DNA]</scope>
    <source>
        <tissue evidence="1">Leaf</tissue>
    </source>
</reference>
<sequence>MNSPSIADLILEALPQNMSDGCCHGAVLAAKCFNVTLLLCKVDVYQQSPTATHGTHGCFKQVDPSFRILMQKIRYPISKIKSEFLVSCARVYQIASVAVSRCIDLFFVKLRMRTMQTRNLARIIPVSILVNRIVRHMVNTHICPTN</sequence>
<dbReference type="EMBL" id="LNRQ01000005">
    <property type="protein sequence ID" value="KZM94620.1"/>
    <property type="molecule type" value="Genomic_DNA"/>
</dbReference>
<evidence type="ECO:0000313" key="2">
    <source>
        <dbReference type="EMBL" id="WOH01091.1"/>
    </source>
</evidence>
<dbReference type="Gramene" id="KZM94620">
    <property type="protein sequence ID" value="KZM94620"/>
    <property type="gene ID" value="DCAR_017863"/>
</dbReference>
<organism evidence="1">
    <name type="scientific">Daucus carota subsp. sativus</name>
    <name type="common">Carrot</name>
    <dbReference type="NCBI Taxonomy" id="79200"/>
    <lineage>
        <taxon>Eukaryota</taxon>
        <taxon>Viridiplantae</taxon>
        <taxon>Streptophyta</taxon>
        <taxon>Embryophyta</taxon>
        <taxon>Tracheophyta</taxon>
        <taxon>Spermatophyta</taxon>
        <taxon>Magnoliopsida</taxon>
        <taxon>eudicotyledons</taxon>
        <taxon>Gunneridae</taxon>
        <taxon>Pentapetalae</taxon>
        <taxon>asterids</taxon>
        <taxon>campanulids</taxon>
        <taxon>Apiales</taxon>
        <taxon>Apiaceae</taxon>
        <taxon>Apioideae</taxon>
        <taxon>Scandiceae</taxon>
        <taxon>Daucinae</taxon>
        <taxon>Daucus</taxon>
        <taxon>Daucus sect. Daucus</taxon>
    </lineage>
</organism>
<dbReference type="AlphaFoldDB" id="A0A162A3E2"/>
<proteinExistence type="predicted"/>
<evidence type="ECO:0000313" key="3">
    <source>
        <dbReference type="Proteomes" id="UP000077755"/>
    </source>
</evidence>
<dbReference type="EMBL" id="CP093347">
    <property type="protein sequence ID" value="WOH01091.1"/>
    <property type="molecule type" value="Genomic_DNA"/>
</dbReference>
<keyword evidence="3" id="KW-1185">Reference proteome</keyword>
<gene>
    <name evidence="1" type="ORF">DCAR_017863</name>
    <name evidence="2" type="ORF">DCAR_0520470</name>
</gene>
<accession>A0A162A3E2</accession>
<protein>
    <submittedName>
        <fullName evidence="1">Uncharacterized protein</fullName>
    </submittedName>
</protein>
<dbReference type="Proteomes" id="UP000077755">
    <property type="component" value="Chromosome 5"/>
</dbReference>
<reference evidence="2" key="2">
    <citation type="submission" date="2022-03" db="EMBL/GenBank/DDBJ databases">
        <title>Draft title - Genomic analysis of global carrot germplasm unveils the trajectory of domestication and the origin of high carotenoid orange carrot.</title>
        <authorList>
            <person name="Iorizzo M."/>
            <person name="Ellison S."/>
            <person name="Senalik D."/>
            <person name="Macko-Podgorni A."/>
            <person name="Grzebelus D."/>
            <person name="Bostan H."/>
            <person name="Rolling W."/>
            <person name="Curaba J."/>
            <person name="Simon P."/>
        </authorList>
    </citation>
    <scope>NUCLEOTIDE SEQUENCE</scope>
    <source>
        <tissue evidence="2">Leaf</tissue>
    </source>
</reference>
<evidence type="ECO:0000313" key="1">
    <source>
        <dbReference type="EMBL" id="KZM94620.1"/>
    </source>
</evidence>